<evidence type="ECO:0000256" key="1">
    <source>
        <dbReference type="SAM" id="Coils"/>
    </source>
</evidence>
<gene>
    <name evidence="3" type="ORF">Pfra01_002981800</name>
</gene>
<feature type="region of interest" description="Disordered" evidence="2">
    <location>
        <begin position="885"/>
        <end position="915"/>
    </location>
</feature>
<dbReference type="OrthoDB" id="129754at2759"/>
<dbReference type="EMBL" id="BSXT01018940">
    <property type="protein sequence ID" value="GMG16562.1"/>
    <property type="molecule type" value="Genomic_DNA"/>
</dbReference>
<sequence>MQYQTNYPYATTSQQYGAISHLREEQRRRQKEYSKALAQQVAQREQQRQRERELDQQYENRYGSFHHPTPHQQGVVQSRNNTFEPAERGMLDGLGRSNNQNSRTSFARGPPQLHHRLPGGPELQDYAPSFTQGRASYGSQTNFHPANQPSAGNQSVPSDFGLSGNSNHQHSMQQERWHHQQQQQQQQPSHAPIGVRMPSFIPGMHVQTGWPEQSAQANVMMPARSSQFWPNQSLGEPILPVVEANRRRISPHQSLKQSFQPEYAQPEPQVTMHIQNGGRRQRTDIHDGGRGNSEEAERLRRKLQQQQEMQLALERQIEEKRQQKLEAKRRQEEEDRREMERFEEDQRRQRAEQERLQEEKRRKAALEQEKAEQAAAAVAAANQQAKLHQQQKLHAQANQAQAQYQQPQLAQSFQQPQFHLQPPLQPQYFANASSPSRLKNPFTNSRAHLFEDPPPQQSPQSGLVIPNSGLSNQNASPVRGQQRFDTMFPQERHPVDHSMDPSELRRQYDDMREELKRQKQLVNQLRQAQVQIQNQQQHHSPARHENGNMPTLMDLEQLRNELRRELEHREQLHRQELASLKREQQRVREPEYSPRRYLGVKSSIQVMSSQKQQLASQSLTKQQQQQNQQSTVEDLRSLPRQDDDPIDESLVSLRGESEFVYFDGRMTQADLAENNVVVEAVSAARNDSNNGSEEVVLDQQTKSINVEVPSGLEVSLRLSSVKKHSVKQSTSVSPALSPVIKPTREDDAADSEDEAHDFFIRSSPIDNRSELLVSSPASHARWTAASSHRYSQLPPALTSSSPSKESGMWRLESVGTNDASDTDDDFDASLDGEQLEALFQRNVRRHEILVGFQSRVQAHTQDSIQQEGNKLPQTRSAWTELHQQLENNRRTSVPGKQRKLSATSTASNDSSYSQDINVNDEVALVASSKWMPSSLFLPTEQSTRSTLSRYK</sequence>
<keyword evidence="4" id="KW-1185">Reference proteome</keyword>
<feature type="coiled-coil region" evidence="1">
    <location>
        <begin position="508"/>
        <end position="583"/>
    </location>
</feature>
<organism evidence="3 4">
    <name type="scientific">Phytophthora fragariaefolia</name>
    <dbReference type="NCBI Taxonomy" id="1490495"/>
    <lineage>
        <taxon>Eukaryota</taxon>
        <taxon>Sar</taxon>
        <taxon>Stramenopiles</taxon>
        <taxon>Oomycota</taxon>
        <taxon>Peronosporomycetes</taxon>
        <taxon>Peronosporales</taxon>
        <taxon>Peronosporaceae</taxon>
        <taxon>Phytophthora</taxon>
    </lineage>
</organism>
<comment type="caution">
    <text evidence="3">The sequence shown here is derived from an EMBL/GenBank/DDBJ whole genome shotgun (WGS) entry which is preliminary data.</text>
</comment>
<feature type="compositionally biased region" description="Basic and acidic residues" evidence="2">
    <location>
        <begin position="45"/>
        <end position="54"/>
    </location>
</feature>
<feature type="compositionally biased region" description="Polar residues" evidence="2">
    <location>
        <begin position="129"/>
        <end position="172"/>
    </location>
</feature>
<feature type="region of interest" description="Disordered" evidence="2">
    <location>
        <begin position="273"/>
        <end position="310"/>
    </location>
</feature>
<feature type="compositionally biased region" description="Basic and acidic residues" evidence="2">
    <location>
        <begin position="633"/>
        <end position="643"/>
    </location>
</feature>
<feature type="region of interest" description="Disordered" evidence="2">
    <location>
        <begin position="615"/>
        <end position="650"/>
    </location>
</feature>
<evidence type="ECO:0000313" key="3">
    <source>
        <dbReference type="EMBL" id="GMG16562.1"/>
    </source>
</evidence>
<feature type="region of interest" description="Disordered" evidence="2">
    <location>
        <begin position="425"/>
        <end position="479"/>
    </location>
</feature>
<dbReference type="AlphaFoldDB" id="A0A9W6YMD7"/>
<protein>
    <submittedName>
        <fullName evidence="3">Unnamed protein product</fullName>
    </submittedName>
</protein>
<keyword evidence="1" id="KW-0175">Coiled coil</keyword>
<feature type="region of interest" description="Disordered" evidence="2">
    <location>
        <begin position="325"/>
        <end position="368"/>
    </location>
</feature>
<dbReference type="Proteomes" id="UP001165121">
    <property type="component" value="Unassembled WGS sequence"/>
</dbReference>
<name>A0A9W6YMD7_9STRA</name>
<feature type="compositionally biased region" description="Polar residues" evidence="2">
    <location>
        <begin position="96"/>
        <end position="105"/>
    </location>
</feature>
<evidence type="ECO:0000256" key="2">
    <source>
        <dbReference type="SAM" id="MobiDB-lite"/>
    </source>
</evidence>
<feature type="region of interest" description="Disordered" evidence="2">
    <location>
        <begin position="86"/>
        <end position="195"/>
    </location>
</feature>
<feature type="region of interest" description="Disordered" evidence="2">
    <location>
        <begin position="389"/>
        <end position="412"/>
    </location>
</feature>
<feature type="compositionally biased region" description="Polar residues" evidence="2">
    <location>
        <begin position="900"/>
        <end position="915"/>
    </location>
</feature>
<accession>A0A9W6YMD7</accession>
<feature type="region of interest" description="Disordered" evidence="2">
    <location>
        <begin position="732"/>
        <end position="753"/>
    </location>
</feature>
<evidence type="ECO:0000313" key="4">
    <source>
        <dbReference type="Proteomes" id="UP001165121"/>
    </source>
</evidence>
<reference evidence="3" key="1">
    <citation type="submission" date="2023-04" db="EMBL/GenBank/DDBJ databases">
        <title>Phytophthora fragariaefolia NBRC 109709.</title>
        <authorList>
            <person name="Ichikawa N."/>
            <person name="Sato H."/>
            <person name="Tonouchi N."/>
        </authorList>
    </citation>
    <scope>NUCLEOTIDE SEQUENCE</scope>
    <source>
        <strain evidence="3">NBRC 109709</strain>
    </source>
</reference>
<feature type="compositionally biased region" description="Basic and acidic residues" evidence="2">
    <location>
        <begin position="23"/>
        <end position="34"/>
    </location>
</feature>
<feature type="region of interest" description="Disordered" evidence="2">
    <location>
        <begin position="786"/>
        <end position="808"/>
    </location>
</feature>
<feature type="compositionally biased region" description="Basic and acidic residues" evidence="2">
    <location>
        <begin position="281"/>
        <end position="298"/>
    </location>
</feature>
<feature type="region of interest" description="Disordered" evidence="2">
    <location>
        <begin position="23"/>
        <end position="54"/>
    </location>
</feature>
<feature type="compositionally biased region" description="Low complexity" evidence="2">
    <location>
        <begin position="615"/>
        <end position="631"/>
    </location>
</feature>
<proteinExistence type="predicted"/>
<feature type="compositionally biased region" description="Polar residues" evidence="2">
    <location>
        <begin position="428"/>
        <end position="446"/>
    </location>
</feature>